<proteinExistence type="predicted"/>
<keyword evidence="2" id="KW-1133">Transmembrane helix</keyword>
<keyword evidence="2" id="KW-0812">Transmembrane</keyword>
<reference evidence="3 4" key="1">
    <citation type="journal article" date="2015" name="Nature">
        <title>rRNA introns, odd ribosomes, and small enigmatic genomes across a large radiation of phyla.</title>
        <authorList>
            <person name="Brown C.T."/>
            <person name="Hug L.A."/>
            <person name="Thomas B.C."/>
            <person name="Sharon I."/>
            <person name="Castelle C.J."/>
            <person name="Singh A."/>
            <person name="Wilkins M.J."/>
            <person name="Williams K.H."/>
            <person name="Banfield J.F."/>
        </authorList>
    </citation>
    <scope>NUCLEOTIDE SEQUENCE [LARGE SCALE GENOMIC DNA]</scope>
</reference>
<feature type="region of interest" description="Disordered" evidence="1">
    <location>
        <begin position="176"/>
        <end position="195"/>
    </location>
</feature>
<feature type="transmembrane region" description="Helical" evidence="2">
    <location>
        <begin position="53"/>
        <end position="72"/>
    </location>
</feature>
<dbReference type="AlphaFoldDB" id="A0A837HSS9"/>
<dbReference type="EMBL" id="LBWE01000005">
    <property type="protein sequence ID" value="KKR01835.1"/>
    <property type="molecule type" value="Genomic_DNA"/>
</dbReference>
<evidence type="ECO:0000313" key="3">
    <source>
        <dbReference type="EMBL" id="KKR01835.1"/>
    </source>
</evidence>
<name>A0A837HSS9_9BACT</name>
<keyword evidence="2" id="KW-0472">Membrane</keyword>
<feature type="transmembrane region" description="Helical" evidence="2">
    <location>
        <begin position="16"/>
        <end position="41"/>
    </location>
</feature>
<evidence type="ECO:0000256" key="1">
    <source>
        <dbReference type="SAM" id="MobiDB-lite"/>
    </source>
</evidence>
<evidence type="ECO:0000313" key="4">
    <source>
        <dbReference type="Proteomes" id="UP000033998"/>
    </source>
</evidence>
<feature type="compositionally biased region" description="Polar residues" evidence="1">
    <location>
        <begin position="183"/>
        <end position="195"/>
    </location>
</feature>
<dbReference type="Proteomes" id="UP000033998">
    <property type="component" value="Unassembled WGS sequence"/>
</dbReference>
<accession>A0A837HSS9</accession>
<organism evidence="3 4">
    <name type="scientific">Candidatus Nomurabacteria bacterium GW2011_GWD2_39_12</name>
    <dbReference type="NCBI Taxonomy" id="1618759"/>
    <lineage>
        <taxon>Bacteria</taxon>
        <taxon>Candidatus Nomuraibacteriota</taxon>
    </lineage>
</organism>
<evidence type="ECO:0000256" key="2">
    <source>
        <dbReference type="SAM" id="Phobius"/>
    </source>
</evidence>
<sequence length="195" mass="22846">MNEESPVKEVWGNVKYLFTIVAMGLWYGLLGVVALAMFLQLILKIDITELDRFLYLLLLSWGVGTVGMHLYFKNKEENLIQEQLGKLSRKETVYNAHPKLIERYKKEEEFKKFIEKRRELGTESQNNEEEFEVQVRLPPETYEPQPKEPRKLAFMISAEHTAEEALEAFHKFQQTGKPVISLKKNNQPSQNDEKN</sequence>
<gene>
    <name evidence="3" type="ORF">UT27_C0005G0035</name>
</gene>
<protein>
    <submittedName>
        <fullName evidence="3">Uncharacterized protein</fullName>
    </submittedName>
</protein>
<comment type="caution">
    <text evidence="3">The sequence shown here is derived from an EMBL/GenBank/DDBJ whole genome shotgun (WGS) entry which is preliminary data.</text>
</comment>